<keyword evidence="1" id="KW-0812">Transmembrane</keyword>
<dbReference type="Gene3D" id="2.60.120.1440">
    <property type="match status" value="1"/>
</dbReference>
<keyword evidence="5" id="KW-1185">Reference proteome</keyword>
<dbReference type="Proteomes" id="UP000607559">
    <property type="component" value="Unassembled WGS sequence"/>
</dbReference>
<gene>
    <name evidence="4" type="ORF">GCM10011511_14430</name>
</gene>
<evidence type="ECO:0000313" key="5">
    <source>
        <dbReference type="Proteomes" id="UP000607559"/>
    </source>
</evidence>
<dbReference type="Pfam" id="PF04773">
    <property type="entry name" value="FecR"/>
    <property type="match status" value="1"/>
</dbReference>
<proteinExistence type="predicted"/>
<reference evidence="4" key="2">
    <citation type="submission" date="2020-09" db="EMBL/GenBank/DDBJ databases">
        <authorList>
            <person name="Sun Q."/>
            <person name="Zhou Y."/>
        </authorList>
    </citation>
    <scope>NUCLEOTIDE SEQUENCE</scope>
    <source>
        <strain evidence="4">CGMCC 1.15448</strain>
    </source>
</reference>
<evidence type="ECO:0000259" key="3">
    <source>
        <dbReference type="Pfam" id="PF16344"/>
    </source>
</evidence>
<evidence type="ECO:0008006" key="6">
    <source>
        <dbReference type="Google" id="ProtNLM"/>
    </source>
</evidence>
<evidence type="ECO:0000313" key="4">
    <source>
        <dbReference type="EMBL" id="GGA92162.1"/>
    </source>
</evidence>
<sequence length="354" mass="38788">MNLQEAKQFVAQFVTGDYNPEQYAAFLQWLRGATVSELNAIADEHESLHESWDLAGLLPAENWVAELESKLDGVVERREGTPVREMARSRFAHRRTWFAAASVVVLIAGGVIWDLQKKETKSVVGDTVGTRPELPVMAQTMVSPVGGEVKQVVLADGSKVLLNVASELKYPAAFTGSERVVELSGEAYFEVAPDAKKPFRVMIKDAEVAVLGTRFDVSAYKDEAVSKTTLLEGSVAIKSRTNREVLTPNQQAEIAYSSTGVSGGISVSKVDAGNVDNVMGWKKGVYRFTNEDLKVVMRVIARYYNVDIQYDYVPGKTVSGIVDRANGLEQNLKSLQSSGGFRFDTKGKTVKVIL</sequence>
<organism evidence="4 5">
    <name type="scientific">Puia dinghuensis</name>
    <dbReference type="NCBI Taxonomy" id="1792502"/>
    <lineage>
        <taxon>Bacteria</taxon>
        <taxon>Pseudomonadati</taxon>
        <taxon>Bacteroidota</taxon>
        <taxon>Chitinophagia</taxon>
        <taxon>Chitinophagales</taxon>
        <taxon>Chitinophagaceae</taxon>
        <taxon>Puia</taxon>
    </lineage>
</organism>
<keyword evidence="1" id="KW-0472">Membrane</keyword>
<dbReference type="Pfam" id="PF16344">
    <property type="entry name" value="FecR_C"/>
    <property type="match status" value="1"/>
</dbReference>
<dbReference type="EMBL" id="BMJC01000001">
    <property type="protein sequence ID" value="GGA92162.1"/>
    <property type="molecule type" value="Genomic_DNA"/>
</dbReference>
<feature type="domain" description="Protein FecR C-terminal" evidence="3">
    <location>
        <begin position="286"/>
        <end position="352"/>
    </location>
</feature>
<dbReference type="Gene3D" id="3.55.50.30">
    <property type="match status" value="1"/>
</dbReference>
<reference evidence="4" key="1">
    <citation type="journal article" date="2014" name="Int. J. Syst. Evol. Microbiol.">
        <title>Complete genome sequence of Corynebacterium casei LMG S-19264T (=DSM 44701T), isolated from a smear-ripened cheese.</title>
        <authorList>
            <consortium name="US DOE Joint Genome Institute (JGI-PGF)"/>
            <person name="Walter F."/>
            <person name="Albersmeier A."/>
            <person name="Kalinowski J."/>
            <person name="Ruckert C."/>
        </authorList>
    </citation>
    <scope>NUCLEOTIDE SEQUENCE</scope>
    <source>
        <strain evidence="4">CGMCC 1.15448</strain>
    </source>
</reference>
<dbReference type="AlphaFoldDB" id="A0A8J2XS54"/>
<dbReference type="InterPro" id="IPR012373">
    <property type="entry name" value="Ferrdict_sens_TM"/>
</dbReference>
<feature type="domain" description="FecR protein" evidence="2">
    <location>
        <begin position="147"/>
        <end position="235"/>
    </location>
</feature>
<accession>A0A8J2XS54</accession>
<dbReference type="InterPro" id="IPR006860">
    <property type="entry name" value="FecR"/>
</dbReference>
<dbReference type="RefSeq" id="WP_188929984.1">
    <property type="nucleotide sequence ID" value="NZ_BMJC01000001.1"/>
</dbReference>
<evidence type="ECO:0000256" key="1">
    <source>
        <dbReference type="SAM" id="Phobius"/>
    </source>
</evidence>
<dbReference type="InterPro" id="IPR032508">
    <property type="entry name" value="FecR_C"/>
</dbReference>
<feature type="transmembrane region" description="Helical" evidence="1">
    <location>
        <begin position="96"/>
        <end position="113"/>
    </location>
</feature>
<name>A0A8J2XS54_9BACT</name>
<dbReference type="PANTHER" id="PTHR30273:SF2">
    <property type="entry name" value="PROTEIN FECR"/>
    <property type="match status" value="1"/>
</dbReference>
<dbReference type="PANTHER" id="PTHR30273">
    <property type="entry name" value="PERIPLASMIC SIGNAL SENSOR AND SIGMA FACTOR ACTIVATOR FECR-RELATED"/>
    <property type="match status" value="1"/>
</dbReference>
<comment type="caution">
    <text evidence="4">The sequence shown here is derived from an EMBL/GenBank/DDBJ whole genome shotgun (WGS) entry which is preliminary data.</text>
</comment>
<protein>
    <recommendedName>
        <fullName evidence="6">DUF4974 domain-containing protein</fullName>
    </recommendedName>
</protein>
<dbReference type="GO" id="GO:0016989">
    <property type="term" value="F:sigma factor antagonist activity"/>
    <property type="evidence" value="ECO:0007669"/>
    <property type="project" value="TreeGrafter"/>
</dbReference>
<keyword evidence="1" id="KW-1133">Transmembrane helix</keyword>
<dbReference type="PIRSF" id="PIRSF018266">
    <property type="entry name" value="FecR"/>
    <property type="match status" value="1"/>
</dbReference>
<evidence type="ECO:0000259" key="2">
    <source>
        <dbReference type="Pfam" id="PF04773"/>
    </source>
</evidence>